<dbReference type="InterPro" id="IPR011042">
    <property type="entry name" value="6-blade_b-propeller_TolB-like"/>
</dbReference>
<reference evidence="3 4" key="1">
    <citation type="submission" date="2023-07" db="EMBL/GenBank/DDBJ databases">
        <title>Genomic Encyclopedia of Type Strains, Phase IV (KMG-IV): sequencing the most valuable type-strain genomes for metagenomic binning, comparative biology and taxonomic classification.</title>
        <authorList>
            <person name="Goeker M."/>
        </authorList>
    </citation>
    <scope>NUCLEOTIDE SEQUENCE [LARGE SCALE GENOMIC DNA]</scope>
    <source>
        <strain evidence="3 4">DSM 9768</strain>
    </source>
</reference>
<accession>A0ABT9ZZJ8</accession>
<feature type="repeat" description="NHL" evidence="2">
    <location>
        <begin position="186"/>
        <end position="229"/>
    </location>
</feature>
<evidence type="ECO:0000313" key="4">
    <source>
        <dbReference type="Proteomes" id="UP001230005"/>
    </source>
</evidence>
<evidence type="ECO:0000256" key="2">
    <source>
        <dbReference type="PROSITE-ProRule" id="PRU00504"/>
    </source>
</evidence>
<dbReference type="InterPro" id="IPR001258">
    <property type="entry name" value="NHL_repeat"/>
</dbReference>
<evidence type="ECO:0000313" key="3">
    <source>
        <dbReference type="EMBL" id="MDQ0256668.1"/>
    </source>
</evidence>
<dbReference type="GO" id="GO:0003677">
    <property type="term" value="F:DNA binding"/>
    <property type="evidence" value="ECO:0007669"/>
    <property type="project" value="UniProtKB-KW"/>
</dbReference>
<protein>
    <submittedName>
        <fullName evidence="3">DNA-binding beta-propeller fold protein YncE</fullName>
    </submittedName>
</protein>
<dbReference type="SUPFAM" id="SSF101898">
    <property type="entry name" value="NHL repeat"/>
    <property type="match status" value="1"/>
</dbReference>
<comment type="caution">
    <text evidence="3">The sequence shown here is derived from an EMBL/GenBank/DDBJ whole genome shotgun (WGS) entry which is preliminary data.</text>
</comment>
<dbReference type="Pfam" id="PF17170">
    <property type="entry name" value="DUF5128"/>
    <property type="match status" value="2"/>
</dbReference>
<dbReference type="PROSITE" id="PS51125">
    <property type="entry name" value="NHL"/>
    <property type="match status" value="1"/>
</dbReference>
<dbReference type="PANTHER" id="PTHR24104">
    <property type="entry name" value="E3 UBIQUITIN-PROTEIN LIGASE NHLRC1-RELATED"/>
    <property type="match status" value="1"/>
</dbReference>
<proteinExistence type="predicted"/>
<organism evidence="3 4">
    <name type="scientific">Evansella vedderi</name>
    <dbReference type="NCBI Taxonomy" id="38282"/>
    <lineage>
        <taxon>Bacteria</taxon>
        <taxon>Bacillati</taxon>
        <taxon>Bacillota</taxon>
        <taxon>Bacilli</taxon>
        <taxon>Bacillales</taxon>
        <taxon>Bacillaceae</taxon>
        <taxon>Evansella</taxon>
    </lineage>
</organism>
<dbReference type="Gene3D" id="2.120.10.30">
    <property type="entry name" value="TolB, C-terminal domain"/>
    <property type="match status" value="2"/>
</dbReference>
<keyword evidence="4" id="KW-1185">Reference proteome</keyword>
<dbReference type="InterPro" id="IPR050952">
    <property type="entry name" value="TRIM-NHL_E3_ligases"/>
</dbReference>
<keyword evidence="1" id="KW-0677">Repeat</keyword>
<sequence length="323" mass="35343">MKRRNVYIMMAGIVLTTVAVFAFIFTNQSRAIPTMPGLGAIGQEPRYTGTLYGDFNNPLEKPMDVATNGQFIYVSDPNNHQVQILDNLGATIFAFGGRGSGEGEFQFPYGLDFHQATATLYVADMYTGKISIFTDKGEFISYFEPGLEGEESLRSPGGLRIVDEKVYVTDIQNNAIYVFDLAGNLLLTFGNGGSEPGEFVAPNAIALDSEANIYVSDSGNHRVQVFTKEGEFLRVINGSEGGIGNSIFVNPRGLAVDARDTLYVVNNLSHTVHGFDLDGNQLFTLGGMGQGVNDFFLPNGLFIDQQNTIFITDTLNQRVVMYR</sequence>
<evidence type="ECO:0000256" key="1">
    <source>
        <dbReference type="ARBA" id="ARBA00022737"/>
    </source>
</evidence>
<name>A0ABT9ZZJ8_9BACI</name>
<dbReference type="EMBL" id="JAUSUG010000018">
    <property type="protein sequence ID" value="MDQ0256668.1"/>
    <property type="molecule type" value="Genomic_DNA"/>
</dbReference>
<dbReference type="PANTHER" id="PTHR24104:SF25">
    <property type="entry name" value="PROTEIN LIN-41"/>
    <property type="match status" value="1"/>
</dbReference>
<dbReference type="RefSeq" id="WP_307329162.1">
    <property type="nucleotide sequence ID" value="NZ_JAUSUG010000018.1"/>
</dbReference>
<gene>
    <name evidence="3" type="ORF">J2S74_004090</name>
</gene>
<dbReference type="Proteomes" id="UP001230005">
    <property type="component" value="Unassembled WGS sequence"/>
</dbReference>
<dbReference type="CDD" id="cd14963">
    <property type="entry name" value="NHL_like_5"/>
    <property type="match status" value="1"/>
</dbReference>
<keyword evidence="3" id="KW-0238">DNA-binding</keyword>